<dbReference type="PANTHER" id="PTHR45693:SF7">
    <property type="entry name" value="TRANSCRIPTION FACTOR TGA7"/>
    <property type="match status" value="1"/>
</dbReference>
<comment type="similarity">
    <text evidence="2">Belongs to the bZIP family.</text>
</comment>
<accession>A0A9Q1QCH8</accession>
<dbReference type="PROSITE" id="PS00036">
    <property type="entry name" value="BZIP_BASIC"/>
    <property type="match status" value="1"/>
</dbReference>
<evidence type="ECO:0000256" key="6">
    <source>
        <dbReference type="ARBA" id="ARBA00023163"/>
    </source>
</evidence>
<dbReference type="PROSITE" id="PS51806">
    <property type="entry name" value="DOG1"/>
    <property type="match status" value="1"/>
</dbReference>
<dbReference type="GO" id="GO:0003700">
    <property type="term" value="F:DNA-binding transcription factor activity"/>
    <property type="evidence" value="ECO:0007669"/>
    <property type="project" value="InterPro"/>
</dbReference>
<evidence type="ECO:0000313" key="11">
    <source>
        <dbReference type="EMBL" id="KAJ8436411.1"/>
    </source>
</evidence>
<feature type="domain" description="DOG1" evidence="10">
    <location>
        <begin position="168"/>
        <end position="378"/>
    </location>
</feature>
<dbReference type="InterPro" id="IPR046347">
    <property type="entry name" value="bZIP_sf"/>
</dbReference>
<dbReference type="Pfam" id="PF00170">
    <property type="entry name" value="bZIP_1"/>
    <property type="match status" value="1"/>
</dbReference>
<comment type="caution">
    <text evidence="11">The sequence shown here is derived from an EMBL/GenBank/DDBJ whole genome shotgun (WGS) entry which is preliminary data.</text>
</comment>
<evidence type="ECO:0000256" key="4">
    <source>
        <dbReference type="ARBA" id="ARBA00023125"/>
    </source>
</evidence>
<dbReference type="OrthoDB" id="2015618at2759"/>
<sequence>MLEYDLVYFGCSADNSSPSVEMSSTAVQVSASGTMGIYEPHKQTSMWRDPSSSIMASPGDVSSSVQAEAVNENKFEYEYASHQVMEPTINGEDAIRLSQKMQRRLAQNREAARRSRLRKKAYVQQLESSRLKLAQLEQELQRVKQQVLCAGPSFHANAGLAGNISPGVAAFEMEYGLWVEEQNRRNIELRNALQANVSDVELQILVEGGLNHYYHLFRIKADAAKADVFYLMSGAWRSSVERFFHWIGGFRPSELLNILMPQLEPLNPQQKENISKLKQSSQQAEEALSRGVDKLQQTLSQFMFTEGLGIEMYGIQMASALEKLNAIEGFVNQADHLRELTLQLVSHILTPHQGARGLLALGEYFHRLRALSSLWAARPRDRG</sequence>
<dbReference type="GO" id="GO:0005634">
    <property type="term" value="C:nucleus"/>
    <property type="evidence" value="ECO:0007669"/>
    <property type="project" value="UniProtKB-SubCell"/>
</dbReference>
<keyword evidence="12" id="KW-1185">Reference proteome</keyword>
<evidence type="ECO:0000313" key="12">
    <source>
        <dbReference type="Proteomes" id="UP001153076"/>
    </source>
</evidence>
<evidence type="ECO:0000259" key="10">
    <source>
        <dbReference type="PROSITE" id="PS51806"/>
    </source>
</evidence>
<comment type="subcellular location">
    <subcellularLocation>
        <location evidence="1">Nucleus</location>
    </subcellularLocation>
</comment>
<keyword evidence="5" id="KW-0010">Activator</keyword>
<evidence type="ECO:0000256" key="1">
    <source>
        <dbReference type="ARBA" id="ARBA00004123"/>
    </source>
</evidence>
<name>A0A9Q1QCH8_9CARY</name>
<dbReference type="Proteomes" id="UP001153076">
    <property type="component" value="Unassembled WGS sequence"/>
</dbReference>
<dbReference type="GO" id="GO:0043565">
    <property type="term" value="F:sequence-specific DNA binding"/>
    <property type="evidence" value="ECO:0007669"/>
    <property type="project" value="InterPro"/>
</dbReference>
<dbReference type="AlphaFoldDB" id="A0A9Q1QCH8"/>
<dbReference type="PANTHER" id="PTHR45693">
    <property type="entry name" value="TRANSCRIPTION FACTOR TGA9"/>
    <property type="match status" value="1"/>
</dbReference>
<evidence type="ECO:0000256" key="8">
    <source>
        <dbReference type="SAM" id="Coils"/>
    </source>
</evidence>
<feature type="domain" description="BZIP" evidence="9">
    <location>
        <begin position="98"/>
        <end position="142"/>
    </location>
</feature>
<evidence type="ECO:0000256" key="5">
    <source>
        <dbReference type="ARBA" id="ARBA00023159"/>
    </source>
</evidence>
<dbReference type="InterPro" id="IPR004827">
    <property type="entry name" value="bZIP"/>
</dbReference>
<dbReference type="PROSITE" id="PS50217">
    <property type="entry name" value="BZIP"/>
    <property type="match status" value="1"/>
</dbReference>
<dbReference type="Pfam" id="PF14144">
    <property type="entry name" value="DOG1"/>
    <property type="match status" value="1"/>
</dbReference>
<dbReference type="SMART" id="SM00338">
    <property type="entry name" value="BRLZ"/>
    <property type="match status" value="1"/>
</dbReference>
<dbReference type="SUPFAM" id="SSF57959">
    <property type="entry name" value="Leucine zipper domain"/>
    <property type="match status" value="1"/>
</dbReference>
<evidence type="ECO:0000259" key="9">
    <source>
        <dbReference type="PROSITE" id="PS50217"/>
    </source>
</evidence>
<keyword evidence="6" id="KW-0804">Transcription</keyword>
<dbReference type="FunFam" id="1.20.5.170:FF:000019">
    <property type="entry name" value="BZIP family transcription factor"/>
    <property type="match status" value="1"/>
</dbReference>
<evidence type="ECO:0000256" key="3">
    <source>
        <dbReference type="ARBA" id="ARBA00023015"/>
    </source>
</evidence>
<gene>
    <name evidence="11" type="ORF">Cgig2_013452</name>
</gene>
<dbReference type="GO" id="GO:0006351">
    <property type="term" value="P:DNA-templated transcription"/>
    <property type="evidence" value="ECO:0007669"/>
    <property type="project" value="InterPro"/>
</dbReference>
<organism evidence="11 12">
    <name type="scientific">Carnegiea gigantea</name>
    <dbReference type="NCBI Taxonomy" id="171969"/>
    <lineage>
        <taxon>Eukaryota</taxon>
        <taxon>Viridiplantae</taxon>
        <taxon>Streptophyta</taxon>
        <taxon>Embryophyta</taxon>
        <taxon>Tracheophyta</taxon>
        <taxon>Spermatophyta</taxon>
        <taxon>Magnoliopsida</taxon>
        <taxon>eudicotyledons</taxon>
        <taxon>Gunneridae</taxon>
        <taxon>Pentapetalae</taxon>
        <taxon>Caryophyllales</taxon>
        <taxon>Cactineae</taxon>
        <taxon>Cactaceae</taxon>
        <taxon>Cactoideae</taxon>
        <taxon>Echinocereeae</taxon>
        <taxon>Carnegiea</taxon>
    </lineage>
</organism>
<keyword evidence="8" id="KW-0175">Coiled coil</keyword>
<feature type="coiled-coil region" evidence="8">
    <location>
        <begin position="119"/>
        <end position="146"/>
    </location>
</feature>
<evidence type="ECO:0000256" key="7">
    <source>
        <dbReference type="ARBA" id="ARBA00023242"/>
    </source>
</evidence>
<protein>
    <submittedName>
        <fullName evidence="11">Uncharacterized protein</fullName>
    </submittedName>
</protein>
<dbReference type="InterPro" id="IPR025422">
    <property type="entry name" value="TGA_domain"/>
</dbReference>
<keyword evidence="4" id="KW-0238">DNA-binding</keyword>
<keyword evidence="3" id="KW-0805">Transcription regulation</keyword>
<dbReference type="EMBL" id="JAKOGI010000344">
    <property type="protein sequence ID" value="KAJ8436411.1"/>
    <property type="molecule type" value="Genomic_DNA"/>
</dbReference>
<keyword evidence="7" id="KW-0539">Nucleus</keyword>
<reference evidence="11" key="1">
    <citation type="submission" date="2022-04" db="EMBL/GenBank/DDBJ databases">
        <title>Carnegiea gigantea Genome sequencing and assembly v2.</title>
        <authorList>
            <person name="Copetti D."/>
            <person name="Sanderson M.J."/>
            <person name="Burquez A."/>
            <person name="Wojciechowski M.F."/>
        </authorList>
    </citation>
    <scope>NUCLEOTIDE SEQUENCE</scope>
    <source>
        <strain evidence="11">SGP5-SGP5p</strain>
        <tissue evidence="11">Aerial part</tissue>
    </source>
</reference>
<evidence type="ECO:0000256" key="2">
    <source>
        <dbReference type="ARBA" id="ARBA00007163"/>
    </source>
</evidence>
<proteinExistence type="inferred from homology"/>
<dbReference type="Gene3D" id="1.20.5.170">
    <property type="match status" value="1"/>
</dbReference>